<evidence type="ECO:0000256" key="7">
    <source>
        <dbReference type="ARBA" id="ARBA00048258"/>
    </source>
</evidence>
<evidence type="ECO:0000256" key="5">
    <source>
        <dbReference type="ARBA" id="ARBA00022741"/>
    </source>
</evidence>
<name>A0A7L4ZN25_9FLAO</name>
<dbReference type="OrthoDB" id="9773087at2"/>
<dbReference type="Pfam" id="PF02569">
    <property type="entry name" value="Pantoate_ligase"/>
    <property type="match status" value="1"/>
</dbReference>
<dbReference type="GO" id="GO:0005524">
    <property type="term" value="F:ATP binding"/>
    <property type="evidence" value="ECO:0007669"/>
    <property type="project" value="UniProtKB-KW"/>
</dbReference>
<dbReference type="CDD" id="cd00560">
    <property type="entry name" value="PanC"/>
    <property type="match status" value="1"/>
</dbReference>
<dbReference type="GO" id="GO:0015940">
    <property type="term" value="P:pantothenate biosynthetic process"/>
    <property type="evidence" value="ECO:0007669"/>
    <property type="project" value="UniProtKB-UniRule"/>
</dbReference>
<feature type="binding site" evidence="8">
    <location>
        <position position="155"/>
    </location>
    <ligand>
        <name>(R)-pantoate</name>
        <dbReference type="ChEBI" id="CHEBI:15980"/>
    </ligand>
</feature>
<feature type="binding site" evidence="8">
    <location>
        <begin position="30"/>
        <end position="37"/>
    </location>
    <ligand>
        <name>ATP</name>
        <dbReference type="ChEBI" id="CHEBI:30616"/>
    </ligand>
</feature>
<feature type="binding site" evidence="8">
    <location>
        <position position="61"/>
    </location>
    <ligand>
        <name>(R)-pantoate</name>
        <dbReference type="ChEBI" id="CHEBI:15980"/>
    </ligand>
</feature>
<dbReference type="HAMAP" id="MF_00158">
    <property type="entry name" value="PanC"/>
    <property type="match status" value="1"/>
</dbReference>
<evidence type="ECO:0000313" key="9">
    <source>
        <dbReference type="EMBL" id="QHI37890.1"/>
    </source>
</evidence>
<dbReference type="Gene3D" id="3.40.50.620">
    <property type="entry name" value="HUPs"/>
    <property type="match status" value="1"/>
</dbReference>
<evidence type="ECO:0000256" key="1">
    <source>
        <dbReference type="ARBA" id="ARBA00004990"/>
    </source>
</evidence>
<dbReference type="KEGG" id="kan:IMCC3317_32730"/>
<evidence type="ECO:0000256" key="6">
    <source>
        <dbReference type="ARBA" id="ARBA00022840"/>
    </source>
</evidence>
<dbReference type="EMBL" id="CP019288">
    <property type="protein sequence ID" value="QHI37890.1"/>
    <property type="molecule type" value="Genomic_DNA"/>
</dbReference>
<feature type="active site" description="Proton donor" evidence="8">
    <location>
        <position position="37"/>
    </location>
</feature>
<feature type="binding site" evidence="8">
    <location>
        <begin position="149"/>
        <end position="152"/>
    </location>
    <ligand>
        <name>ATP</name>
        <dbReference type="ChEBI" id="CHEBI:30616"/>
    </ligand>
</feature>
<gene>
    <name evidence="8 9" type="primary">panC</name>
    <name evidence="9" type="ORF">IMCC3317_32730</name>
</gene>
<keyword evidence="6 8" id="KW-0067">ATP-binding</keyword>
<dbReference type="EC" id="6.3.2.1" evidence="8"/>
<comment type="similarity">
    <text evidence="2 8">Belongs to the pantothenate synthetase family.</text>
</comment>
<comment type="catalytic activity">
    <reaction evidence="7 8">
        <text>(R)-pantoate + beta-alanine + ATP = (R)-pantothenate + AMP + diphosphate + H(+)</text>
        <dbReference type="Rhea" id="RHEA:10912"/>
        <dbReference type="ChEBI" id="CHEBI:15378"/>
        <dbReference type="ChEBI" id="CHEBI:15980"/>
        <dbReference type="ChEBI" id="CHEBI:29032"/>
        <dbReference type="ChEBI" id="CHEBI:30616"/>
        <dbReference type="ChEBI" id="CHEBI:33019"/>
        <dbReference type="ChEBI" id="CHEBI:57966"/>
        <dbReference type="ChEBI" id="CHEBI:456215"/>
        <dbReference type="EC" id="6.3.2.1"/>
    </reaction>
</comment>
<dbReference type="PANTHER" id="PTHR21299">
    <property type="entry name" value="CYTIDYLATE KINASE/PANTOATE-BETA-ALANINE LIGASE"/>
    <property type="match status" value="1"/>
</dbReference>
<comment type="miscellaneous">
    <text evidence="8">The reaction proceeds by a bi uni uni bi ping pong mechanism.</text>
</comment>
<dbReference type="NCBIfam" id="TIGR00018">
    <property type="entry name" value="panC"/>
    <property type="match status" value="1"/>
</dbReference>
<feature type="binding site" evidence="8">
    <location>
        <begin position="186"/>
        <end position="189"/>
    </location>
    <ligand>
        <name>ATP</name>
        <dbReference type="ChEBI" id="CHEBI:30616"/>
    </ligand>
</feature>
<keyword evidence="4 8" id="KW-0566">Pantothenate biosynthesis</keyword>
<proteinExistence type="inferred from homology"/>
<dbReference type="RefSeq" id="WP_160130476.1">
    <property type="nucleotide sequence ID" value="NZ_CP019288.1"/>
</dbReference>
<organism evidence="9 10">
    <name type="scientific">Kordia antarctica</name>
    <dbReference type="NCBI Taxonomy" id="1218801"/>
    <lineage>
        <taxon>Bacteria</taxon>
        <taxon>Pseudomonadati</taxon>
        <taxon>Bacteroidota</taxon>
        <taxon>Flavobacteriia</taxon>
        <taxon>Flavobacteriales</taxon>
        <taxon>Flavobacteriaceae</taxon>
        <taxon>Kordia</taxon>
    </lineage>
</organism>
<protein>
    <recommendedName>
        <fullName evidence="8">Pantothenate synthetase</fullName>
        <shortName evidence="8">PS</shortName>
        <ecNumber evidence="8">6.3.2.1</ecNumber>
    </recommendedName>
    <alternativeName>
        <fullName evidence="8">Pantoate--beta-alanine ligase</fullName>
    </alternativeName>
    <alternativeName>
        <fullName evidence="8">Pantoate-activating enzyme</fullName>
    </alternativeName>
</protein>
<dbReference type="Gene3D" id="3.30.1300.10">
    <property type="entry name" value="Pantoate-beta-alanine ligase, C-terminal domain"/>
    <property type="match status" value="1"/>
</dbReference>
<evidence type="ECO:0000256" key="4">
    <source>
        <dbReference type="ARBA" id="ARBA00022655"/>
    </source>
</evidence>
<comment type="subunit">
    <text evidence="8">Homodimer.</text>
</comment>
<dbReference type="SUPFAM" id="SSF52374">
    <property type="entry name" value="Nucleotidylyl transferase"/>
    <property type="match status" value="1"/>
</dbReference>
<keyword evidence="3 8" id="KW-0436">Ligase</keyword>
<dbReference type="UniPathway" id="UPA00028">
    <property type="reaction ID" value="UER00005"/>
</dbReference>
<comment type="pathway">
    <text evidence="1 8">Cofactor biosynthesis; (R)-pantothenate biosynthesis; (R)-pantothenate from (R)-pantoate and beta-alanine: step 1/1.</text>
</comment>
<dbReference type="AlphaFoldDB" id="A0A7L4ZN25"/>
<keyword evidence="10" id="KW-1185">Reference proteome</keyword>
<accession>A0A7L4ZN25</accession>
<dbReference type="Proteomes" id="UP000464657">
    <property type="component" value="Chromosome"/>
</dbReference>
<comment type="caution">
    <text evidence="8">Lacks conserved residue(s) required for the propagation of feature annotation.</text>
</comment>
<dbReference type="InterPro" id="IPR014729">
    <property type="entry name" value="Rossmann-like_a/b/a_fold"/>
</dbReference>
<dbReference type="InterPro" id="IPR042176">
    <property type="entry name" value="Pantoate_ligase_C"/>
</dbReference>
<keyword evidence="5 8" id="KW-0547">Nucleotide-binding</keyword>
<dbReference type="InterPro" id="IPR003721">
    <property type="entry name" value="Pantoate_ligase"/>
</dbReference>
<reference evidence="9 10" key="1">
    <citation type="journal article" date="2013" name="Int. J. Syst. Evol. Microbiol.">
        <title>Kordia antarctica sp. nov., isolated from Antarctic seawater.</title>
        <authorList>
            <person name="Baek K."/>
            <person name="Choi A."/>
            <person name="Kang I."/>
            <person name="Lee K."/>
            <person name="Cho J.C."/>
        </authorList>
    </citation>
    <scope>NUCLEOTIDE SEQUENCE [LARGE SCALE GENOMIC DNA]</scope>
    <source>
        <strain evidence="9 10">IMCC3317</strain>
    </source>
</reference>
<feature type="binding site" evidence="8">
    <location>
        <position position="61"/>
    </location>
    <ligand>
        <name>beta-alanine</name>
        <dbReference type="ChEBI" id="CHEBI:57966"/>
    </ligand>
</feature>
<dbReference type="GO" id="GO:0005829">
    <property type="term" value="C:cytosol"/>
    <property type="evidence" value="ECO:0007669"/>
    <property type="project" value="TreeGrafter"/>
</dbReference>
<evidence type="ECO:0000256" key="8">
    <source>
        <dbReference type="HAMAP-Rule" id="MF_00158"/>
    </source>
</evidence>
<evidence type="ECO:0000313" key="10">
    <source>
        <dbReference type="Proteomes" id="UP000464657"/>
    </source>
</evidence>
<keyword evidence="8" id="KW-0963">Cytoplasm</keyword>
<evidence type="ECO:0000256" key="2">
    <source>
        <dbReference type="ARBA" id="ARBA00009256"/>
    </source>
</evidence>
<dbReference type="GO" id="GO:0004592">
    <property type="term" value="F:pantoate-beta-alanine ligase activity"/>
    <property type="evidence" value="ECO:0007669"/>
    <property type="project" value="UniProtKB-UniRule"/>
</dbReference>
<evidence type="ECO:0000256" key="3">
    <source>
        <dbReference type="ARBA" id="ARBA00022598"/>
    </source>
</evidence>
<dbReference type="PANTHER" id="PTHR21299:SF1">
    <property type="entry name" value="PANTOATE--BETA-ALANINE LIGASE"/>
    <property type="match status" value="1"/>
</dbReference>
<comment type="subcellular location">
    <subcellularLocation>
        <location evidence="8">Cytoplasm</location>
    </subcellularLocation>
</comment>
<sequence>MIIYDTQNTLKAFVKAQKLEGKTIGFIPTMGALHKGHLSLVRNAMTDNDIVFVSIFVNPTQFGNATDLEKYPRTLDADVALLKTLGKNVFVYAPSVTDIYNSDINAEKFSFDGLEFEMEGKFRTGHFDGVGTIVKRLFEIVTPDNAYFGEKDFQQLMIIKKLASKYKLPVHVIGCEIFREASGLAMSSRNQRLSDHAKKESAFIYKTLLEAKKKFGTKSALKVKEWVQNQFNKHPLLTLEYVEIANIKNLKTTKRKSKNETYRIFIAAFIENIRLIDNIALN</sequence>
<comment type="function">
    <text evidence="8">Catalyzes the condensation of pantoate with beta-alanine in an ATP-dependent reaction via a pantoyl-adenylate intermediate.</text>
</comment>